<evidence type="ECO:0000256" key="1">
    <source>
        <dbReference type="ARBA" id="ARBA00022723"/>
    </source>
</evidence>
<keyword evidence="5" id="KW-0143">Chaperone</keyword>
<dbReference type="GO" id="GO:0051082">
    <property type="term" value="F:unfolded protein binding"/>
    <property type="evidence" value="ECO:0007669"/>
    <property type="project" value="InterPro"/>
</dbReference>
<dbReference type="InterPro" id="IPR008971">
    <property type="entry name" value="HSP40/DnaJ_pept-bd"/>
</dbReference>
<keyword evidence="2" id="KW-0677">Repeat</keyword>
<dbReference type="GO" id="GO:0042026">
    <property type="term" value="P:protein refolding"/>
    <property type="evidence" value="ECO:0007669"/>
    <property type="project" value="TreeGrafter"/>
</dbReference>
<dbReference type="Pfam" id="PF01556">
    <property type="entry name" value="DnaJ_C"/>
    <property type="match status" value="1"/>
</dbReference>
<protein>
    <recommendedName>
        <fullName evidence="6">Chaperone DnaJ C-terminal domain-containing protein</fullName>
    </recommendedName>
</protein>
<evidence type="ECO:0000256" key="4">
    <source>
        <dbReference type="ARBA" id="ARBA00022833"/>
    </source>
</evidence>
<organism evidence="7">
    <name type="scientific">marine sediment metagenome</name>
    <dbReference type="NCBI Taxonomy" id="412755"/>
    <lineage>
        <taxon>unclassified sequences</taxon>
        <taxon>metagenomes</taxon>
        <taxon>ecological metagenomes</taxon>
    </lineage>
</organism>
<accession>X1GKV1</accession>
<keyword evidence="4" id="KW-0862">Zinc</keyword>
<evidence type="ECO:0000256" key="2">
    <source>
        <dbReference type="ARBA" id="ARBA00022737"/>
    </source>
</evidence>
<dbReference type="FunFam" id="2.60.260.20:FF:000005">
    <property type="entry name" value="Chaperone protein dnaJ 1, mitochondrial"/>
    <property type="match status" value="1"/>
</dbReference>
<keyword evidence="3" id="KW-0863">Zinc-finger</keyword>
<keyword evidence="1" id="KW-0479">Metal-binding</keyword>
<name>X1GKV1_9ZZZZ</name>
<evidence type="ECO:0000256" key="3">
    <source>
        <dbReference type="ARBA" id="ARBA00022771"/>
    </source>
</evidence>
<dbReference type="CDD" id="cd10747">
    <property type="entry name" value="DnaJ_C"/>
    <property type="match status" value="1"/>
</dbReference>
<dbReference type="EMBL" id="BARU01021195">
    <property type="protein sequence ID" value="GAH57822.1"/>
    <property type="molecule type" value="Genomic_DNA"/>
</dbReference>
<dbReference type="InterPro" id="IPR002939">
    <property type="entry name" value="DnaJ_C"/>
</dbReference>
<comment type="caution">
    <text evidence="7">The sequence shown here is derived from an EMBL/GenBank/DDBJ whole genome shotgun (WGS) entry which is preliminary data.</text>
</comment>
<dbReference type="PANTHER" id="PTHR43096">
    <property type="entry name" value="DNAJ HOMOLOG 1, MITOCHONDRIAL-RELATED"/>
    <property type="match status" value="1"/>
</dbReference>
<feature type="non-terminal residue" evidence="7">
    <location>
        <position position="1"/>
    </location>
</feature>
<dbReference type="InterPro" id="IPR036410">
    <property type="entry name" value="HSP_DnaJ_Cys-rich_dom_sf"/>
</dbReference>
<gene>
    <name evidence="7" type="ORF">S03H2_34706</name>
</gene>
<dbReference type="Gene3D" id="2.60.260.20">
    <property type="entry name" value="Urease metallochaperone UreE, N-terminal domain"/>
    <property type="match status" value="2"/>
</dbReference>
<feature type="domain" description="Chaperone DnaJ C-terminal" evidence="6">
    <location>
        <begin position="80"/>
        <end position="252"/>
    </location>
</feature>
<evidence type="ECO:0000256" key="5">
    <source>
        <dbReference type="ARBA" id="ARBA00023186"/>
    </source>
</evidence>
<sequence length="273" mass="29985">SDKEKRQKYDQYGDQWQYADQFAKAGWQQAPFGDFGRGGGYTRFHFGEGDLGSLFDELFGGARTGTFRRKAQPRRGQDIDYPVEVTLEEAYHGTARLLSLGVEEPCSSCQGTGQIQNVPCSVCRGAGVVSRVKRLEVKIPPGVREGSRVRIAGKGGQGYGGARGDLYLVISVKPHRRFERRGDNLYVEVAVPLTVAVLGGEVQVSTLKGKLALKIPPETQNGRTFRMSGQGVPHLGDSSRGDLLAKVNVVLPTKLSAEEKKLFEQFRQLRPNS</sequence>
<reference evidence="7" key="1">
    <citation type="journal article" date="2014" name="Front. Microbiol.">
        <title>High frequency of phylogenetically diverse reductive dehalogenase-homologous genes in deep subseafloor sedimentary metagenomes.</title>
        <authorList>
            <person name="Kawai M."/>
            <person name="Futagami T."/>
            <person name="Toyoda A."/>
            <person name="Takaki Y."/>
            <person name="Nishi S."/>
            <person name="Hori S."/>
            <person name="Arai W."/>
            <person name="Tsubouchi T."/>
            <person name="Morono Y."/>
            <person name="Uchiyama I."/>
            <person name="Ito T."/>
            <person name="Fujiyama A."/>
            <person name="Inagaki F."/>
            <person name="Takami H."/>
        </authorList>
    </citation>
    <scope>NUCLEOTIDE SEQUENCE</scope>
    <source>
        <strain evidence="7">Expedition CK06-06</strain>
    </source>
</reference>
<dbReference type="AlphaFoldDB" id="X1GKV1"/>
<dbReference type="GO" id="GO:0008270">
    <property type="term" value="F:zinc ion binding"/>
    <property type="evidence" value="ECO:0007669"/>
    <property type="project" value="UniProtKB-KW"/>
</dbReference>
<dbReference type="PANTHER" id="PTHR43096:SF52">
    <property type="entry name" value="DNAJ HOMOLOG 1, MITOCHONDRIAL-RELATED"/>
    <property type="match status" value="1"/>
</dbReference>
<evidence type="ECO:0000259" key="6">
    <source>
        <dbReference type="Pfam" id="PF01556"/>
    </source>
</evidence>
<proteinExistence type="predicted"/>
<dbReference type="SUPFAM" id="SSF57938">
    <property type="entry name" value="DnaJ/Hsp40 cysteine-rich domain"/>
    <property type="match status" value="1"/>
</dbReference>
<evidence type="ECO:0000313" key="7">
    <source>
        <dbReference type="EMBL" id="GAH57822.1"/>
    </source>
</evidence>
<dbReference type="GO" id="GO:0005737">
    <property type="term" value="C:cytoplasm"/>
    <property type="evidence" value="ECO:0007669"/>
    <property type="project" value="TreeGrafter"/>
</dbReference>
<dbReference type="SUPFAM" id="SSF49493">
    <property type="entry name" value="HSP40/DnaJ peptide-binding domain"/>
    <property type="match status" value="2"/>
</dbReference>